<dbReference type="InterPro" id="IPR019887">
    <property type="entry name" value="Tscrpt_reg_AsnC/Lrp_C"/>
</dbReference>
<dbReference type="SUPFAM" id="SSF46785">
    <property type="entry name" value="Winged helix' DNA-binding domain"/>
    <property type="match status" value="1"/>
</dbReference>
<keyword evidence="3" id="KW-0804">Transcription</keyword>
<dbReference type="SUPFAM" id="SSF54909">
    <property type="entry name" value="Dimeric alpha+beta barrel"/>
    <property type="match status" value="1"/>
</dbReference>
<evidence type="ECO:0000256" key="2">
    <source>
        <dbReference type="ARBA" id="ARBA00023125"/>
    </source>
</evidence>
<dbReference type="GO" id="GO:0005829">
    <property type="term" value="C:cytosol"/>
    <property type="evidence" value="ECO:0007669"/>
    <property type="project" value="TreeGrafter"/>
</dbReference>
<evidence type="ECO:0000259" key="4">
    <source>
        <dbReference type="PROSITE" id="PS50956"/>
    </source>
</evidence>
<keyword evidence="1" id="KW-0805">Transcription regulation</keyword>
<feature type="domain" description="HTH asnC-type" evidence="4">
    <location>
        <begin position="10"/>
        <end position="71"/>
    </location>
</feature>
<dbReference type="Gene3D" id="3.30.70.920">
    <property type="match status" value="1"/>
</dbReference>
<evidence type="ECO:0000313" key="5">
    <source>
        <dbReference type="EMBL" id="CUA91696.1"/>
    </source>
</evidence>
<evidence type="ECO:0000256" key="1">
    <source>
        <dbReference type="ARBA" id="ARBA00023015"/>
    </source>
</evidence>
<dbReference type="InterPro" id="IPR036390">
    <property type="entry name" value="WH_DNA-bd_sf"/>
</dbReference>
<dbReference type="Gene3D" id="1.10.10.10">
    <property type="entry name" value="Winged helix-like DNA-binding domain superfamily/Winged helix DNA-binding domain"/>
    <property type="match status" value="1"/>
</dbReference>
<dbReference type="GO" id="GO:0043565">
    <property type="term" value="F:sequence-specific DNA binding"/>
    <property type="evidence" value="ECO:0007669"/>
    <property type="project" value="InterPro"/>
</dbReference>
<dbReference type="Pfam" id="PF13404">
    <property type="entry name" value="HTH_AsnC-type"/>
    <property type="match status" value="1"/>
</dbReference>
<dbReference type="SMART" id="SM00344">
    <property type="entry name" value="HTH_ASNC"/>
    <property type="match status" value="1"/>
</dbReference>
<dbReference type="CDD" id="cd00090">
    <property type="entry name" value="HTH_ARSR"/>
    <property type="match status" value="1"/>
</dbReference>
<gene>
    <name evidence="5" type="ORF">Ga0061067_10136</name>
</gene>
<dbReference type="InterPro" id="IPR011008">
    <property type="entry name" value="Dimeric_a/b-barrel"/>
</dbReference>
<name>A0A0K6HLK4_9HYPH</name>
<dbReference type="InterPro" id="IPR036388">
    <property type="entry name" value="WH-like_DNA-bd_sf"/>
</dbReference>
<dbReference type="InterPro" id="IPR011991">
    <property type="entry name" value="ArsR-like_HTH"/>
</dbReference>
<dbReference type="PRINTS" id="PR00033">
    <property type="entry name" value="HTHASNC"/>
</dbReference>
<dbReference type="Pfam" id="PF01037">
    <property type="entry name" value="AsnC_trans_reg"/>
    <property type="match status" value="1"/>
</dbReference>
<keyword evidence="6" id="KW-1185">Reference proteome</keyword>
<proteinExistence type="predicted"/>
<dbReference type="PROSITE" id="PS50956">
    <property type="entry name" value="HTH_ASNC_2"/>
    <property type="match status" value="1"/>
</dbReference>
<dbReference type="GO" id="GO:0043200">
    <property type="term" value="P:response to amino acid"/>
    <property type="evidence" value="ECO:0007669"/>
    <property type="project" value="TreeGrafter"/>
</dbReference>
<evidence type="ECO:0000256" key="3">
    <source>
        <dbReference type="ARBA" id="ARBA00023163"/>
    </source>
</evidence>
<sequence>MTKLMNTLTITEADRALIGLLSENARMPVAELARRLGLSRTTVQARIERLEQAGVITGYGLRLSQAYEAAQVKAHVLITLVPKALARVSAELSGIREVRQLHSVSGSHDLIAIIEAASVAELDHLIDRIGELDGVDRTLSSIILSTRISR</sequence>
<dbReference type="OrthoDB" id="9809462at2"/>
<dbReference type="InterPro" id="IPR019888">
    <property type="entry name" value="Tscrpt_reg_AsnC-like"/>
</dbReference>
<evidence type="ECO:0000313" key="6">
    <source>
        <dbReference type="Proteomes" id="UP000183900"/>
    </source>
</evidence>
<organism evidence="5 6">
    <name type="scientific">Pannonibacter indicus</name>
    <dbReference type="NCBI Taxonomy" id="466044"/>
    <lineage>
        <taxon>Bacteria</taxon>
        <taxon>Pseudomonadati</taxon>
        <taxon>Pseudomonadota</taxon>
        <taxon>Alphaproteobacteria</taxon>
        <taxon>Hyphomicrobiales</taxon>
        <taxon>Stappiaceae</taxon>
        <taxon>Pannonibacter</taxon>
    </lineage>
</organism>
<dbReference type="Proteomes" id="UP000183900">
    <property type="component" value="Unassembled WGS sequence"/>
</dbReference>
<dbReference type="InterPro" id="IPR000485">
    <property type="entry name" value="AsnC-type_HTH_dom"/>
</dbReference>
<accession>A0A0K6HLK4</accession>
<dbReference type="InterPro" id="IPR019885">
    <property type="entry name" value="Tscrpt_reg_HTH_AsnC-type_CS"/>
</dbReference>
<dbReference type="EMBL" id="CYHE01000001">
    <property type="protein sequence ID" value="CUA91696.1"/>
    <property type="molecule type" value="Genomic_DNA"/>
</dbReference>
<dbReference type="PANTHER" id="PTHR30154">
    <property type="entry name" value="LEUCINE-RESPONSIVE REGULATORY PROTEIN"/>
    <property type="match status" value="1"/>
</dbReference>
<reference evidence="6" key="1">
    <citation type="submission" date="2015-08" db="EMBL/GenBank/DDBJ databases">
        <authorList>
            <person name="Varghese N."/>
        </authorList>
    </citation>
    <scope>NUCLEOTIDE SEQUENCE [LARGE SCALE GENOMIC DNA]</scope>
    <source>
        <strain evidence="6">DSM 23407</strain>
    </source>
</reference>
<dbReference type="PANTHER" id="PTHR30154:SF53">
    <property type="entry name" value="HTH-TYPE TRANSCRIPTIONAL REGULATOR LRPC"/>
    <property type="match status" value="1"/>
</dbReference>
<dbReference type="AlphaFoldDB" id="A0A0K6HLK4"/>
<protein>
    <submittedName>
        <fullName evidence="5">Transcriptional regulator, AsnC family</fullName>
    </submittedName>
</protein>
<dbReference type="PROSITE" id="PS00519">
    <property type="entry name" value="HTH_ASNC_1"/>
    <property type="match status" value="1"/>
</dbReference>
<keyword evidence="2" id="KW-0238">DNA-binding</keyword>
<dbReference type="GO" id="GO:0006355">
    <property type="term" value="P:regulation of DNA-templated transcription"/>
    <property type="evidence" value="ECO:0007669"/>
    <property type="project" value="UniProtKB-ARBA"/>
</dbReference>